<feature type="domain" description="BACON" evidence="2">
    <location>
        <begin position="163"/>
        <end position="216"/>
    </location>
</feature>
<dbReference type="EMBL" id="JADILV010000005">
    <property type="protein sequence ID" value="MBO8482595.1"/>
    <property type="molecule type" value="Genomic_DNA"/>
</dbReference>
<feature type="domain" description="BACON" evidence="2">
    <location>
        <begin position="256"/>
        <end position="307"/>
    </location>
</feature>
<dbReference type="Gene3D" id="2.60.40.10">
    <property type="entry name" value="Immunoglobulins"/>
    <property type="match status" value="3"/>
</dbReference>
<evidence type="ECO:0000259" key="2">
    <source>
        <dbReference type="Pfam" id="PF13004"/>
    </source>
</evidence>
<accession>A0A940DPS0</accession>
<evidence type="ECO:0000313" key="3">
    <source>
        <dbReference type="EMBL" id="MBO8482595.1"/>
    </source>
</evidence>
<evidence type="ECO:0000256" key="1">
    <source>
        <dbReference type="SAM" id="SignalP"/>
    </source>
</evidence>
<proteinExistence type="predicted"/>
<feature type="chain" id="PRO_5037164313" evidence="1">
    <location>
        <begin position="25"/>
        <end position="519"/>
    </location>
</feature>
<protein>
    <submittedName>
        <fullName evidence="3">BACON domain-containing protein</fullName>
    </submittedName>
</protein>
<dbReference type="InterPro" id="IPR024361">
    <property type="entry name" value="BACON"/>
</dbReference>
<dbReference type="PROSITE" id="PS51257">
    <property type="entry name" value="PROKAR_LIPOPROTEIN"/>
    <property type="match status" value="1"/>
</dbReference>
<gene>
    <name evidence="3" type="ORF">IAB75_00520</name>
</gene>
<dbReference type="Proteomes" id="UP000725002">
    <property type="component" value="Unassembled WGS sequence"/>
</dbReference>
<feature type="signal peptide" evidence="1">
    <location>
        <begin position="1"/>
        <end position="24"/>
    </location>
</feature>
<dbReference type="InterPro" id="IPR013783">
    <property type="entry name" value="Ig-like_fold"/>
</dbReference>
<reference evidence="3" key="1">
    <citation type="submission" date="2020-10" db="EMBL/GenBank/DDBJ databases">
        <authorList>
            <person name="Gilroy R."/>
        </authorList>
    </citation>
    <scope>NUCLEOTIDE SEQUENCE</scope>
    <source>
        <strain evidence="3">G3-8215</strain>
    </source>
</reference>
<evidence type="ECO:0000313" key="4">
    <source>
        <dbReference type="Proteomes" id="UP000725002"/>
    </source>
</evidence>
<sequence>MCNRNKTAARFLAAFLAVATLVSCQEDYGEPDAFIDVPENDITVDFNGLNSAGKVPYVEIGSNVPWSVTECPQWVTPSTMSSDRGRLNVFFVCEENLSGADRSGKVSVSGAGIVKSFNIIQTLKVETLELSETEFSVKGDGKLATGQAPSFYILDVNSDWTITADSWINPGITSGQAGQYIQVTLEIDENTTSSVRTGHVTVKAGNTECSVTVIQAVNGLEVGLASIAVNKFGFQDGSDSPVSFTVTSDVPWTAESDVWIQVSPLSGEAGTTEVSVTVSGNTEGSLRTGTILFSASTGATTPVEVMQSSTPYEDDNVFFKDDFSWLSPYIEQYNAKNSKPVGDAVGSGDEGANAPNVYASGTLGIFGPFITEFNERGYRDLRYVAGEYECMYLQDAYLKFGKTDYHSGLGLPSIGDIRDGEAVSLIFDWCAQMTGSGNIDKLTLTVETENGGTVVSPQMPVSPDQEKGELKWQTVTVRIEGLTAASVIKIRPTQMDLGKDESPDQQRWYIDNIRIERAN</sequence>
<dbReference type="AlphaFoldDB" id="A0A940DPS0"/>
<comment type="caution">
    <text evidence="3">The sequence shown here is derived from an EMBL/GenBank/DDBJ whole genome shotgun (WGS) entry which is preliminary data.</text>
</comment>
<dbReference type="CDD" id="cd14948">
    <property type="entry name" value="BACON"/>
    <property type="match status" value="3"/>
</dbReference>
<dbReference type="Pfam" id="PF13004">
    <property type="entry name" value="BACON"/>
    <property type="match status" value="3"/>
</dbReference>
<keyword evidence="1" id="KW-0732">Signal</keyword>
<feature type="domain" description="BACON" evidence="2">
    <location>
        <begin position="66"/>
        <end position="121"/>
    </location>
</feature>
<name>A0A940DPS0_9BACT</name>
<reference evidence="3" key="2">
    <citation type="journal article" date="2021" name="PeerJ">
        <title>Extensive microbial diversity within the chicken gut microbiome revealed by metagenomics and culture.</title>
        <authorList>
            <person name="Gilroy R."/>
            <person name="Ravi A."/>
            <person name="Getino M."/>
            <person name="Pursley I."/>
            <person name="Horton D.L."/>
            <person name="Alikhan N.F."/>
            <person name="Baker D."/>
            <person name="Gharbi K."/>
            <person name="Hall N."/>
            <person name="Watson M."/>
            <person name="Adriaenssens E.M."/>
            <person name="Foster-Nyarko E."/>
            <person name="Jarju S."/>
            <person name="Secka A."/>
            <person name="Antonio M."/>
            <person name="Oren A."/>
            <person name="Chaudhuri R.R."/>
            <person name="La Ragione R."/>
            <person name="Hildebrand F."/>
            <person name="Pallen M.J."/>
        </authorList>
    </citation>
    <scope>NUCLEOTIDE SEQUENCE</scope>
    <source>
        <strain evidence="3">G3-8215</strain>
    </source>
</reference>
<organism evidence="3 4">
    <name type="scientific">Candidatus Cryptobacteroides avicola</name>
    <dbReference type="NCBI Taxonomy" id="2840757"/>
    <lineage>
        <taxon>Bacteria</taxon>
        <taxon>Pseudomonadati</taxon>
        <taxon>Bacteroidota</taxon>
        <taxon>Bacteroidia</taxon>
        <taxon>Bacteroidales</taxon>
        <taxon>Candidatus Cryptobacteroides</taxon>
    </lineage>
</organism>